<comment type="caution">
    <text evidence="7">The sequence shown here is derived from an EMBL/GenBank/DDBJ whole genome shotgun (WGS) entry which is preliminary data.</text>
</comment>
<gene>
    <name evidence="7" type="ORF">GCM10023081_29760</name>
</gene>
<feature type="region of interest" description="Disordered" evidence="5">
    <location>
        <begin position="1"/>
        <end position="32"/>
    </location>
</feature>
<keyword evidence="2 6" id="KW-0812">Transmembrane</keyword>
<reference evidence="8" key="1">
    <citation type="journal article" date="2019" name="Int. J. Syst. Evol. Microbiol.">
        <title>The Global Catalogue of Microorganisms (GCM) 10K type strain sequencing project: providing services to taxonomists for standard genome sequencing and annotation.</title>
        <authorList>
            <consortium name="The Broad Institute Genomics Platform"/>
            <consortium name="The Broad Institute Genome Sequencing Center for Infectious Disease"/>
            <person name="Wu L."/>
            <person name="Ma J."/>
        </authorList>
    </citation>
    <scope>NUCLEOTIDE SEQUENCE [LARGE SCALE GENOMIC DNA]</scope>
    <source>
        <strain evidence="8">JCM 30742</strain>
    </source>
</reference>
<organism evidence="7 8">
    <name type="scientific">Arthrobacter ginkgonis</name>
    <dbReference type="NCBI Taxonomy" id="1630594"/>
    <lineage>
        <taxon>Bacteria</taxon>
        <taxon>Bacillati</taxon>
        <taxon>Actinomycetota</taxon>
        <taxon>Actinomycetes</taxon>
        <taxon>Micrococcales</taxon>
        <taxon>Micrococcaceae</taxon>
        <taxon>Arthrobacter</taxon>
    </lineage>
</organism>
<proteinExistence type="predicted"/>
<evidence type="ECO:0000256" key="1">
    <source>
        <dbReference type="ARBA" id="ARBA00004141"/>
    </source>
</evidence>
<keyword evidence="8" id="KW-1185">Reference proteome</keyword>
<evidence type="ECO:0000256" key="3">
    <source>
        <dbReference type="ARBA" id="ARBA00022989"/>
    </source>
</evidence>
<evidence type="ECO:0000256" key="4">
    <source>
        <dbReference type="ARBA" id="ARBA00023136"/>
    </source>
</evidence>
<evidence type="ECO:0000256" key="2">
    <source>
        <dbReference type="ARBA" id="ARBA00022692"/>
    </source>
</evidence>
<keyword evidence="4 6" id="KW-0472">Membrane</keyword>
<feature type="transmembrane region" description="Helical" evidence="6">
    <location>
        <begin position="78"/>
        <end position="98"/>
    </location>
</feature>
<feature type="transmembrane region" description="Helical" evidence="6">
    <location>
        <begin position="104"/>
        <end position="125"/>
    </location>
</feature>
<dbReference type="Proteomes" id="UP001500752">
    <property type="component" value="Unassembled WGS sequence"/>
</dbReference>
<evidence type="ECO:0000256" key="6">
    <source>
        <dbReference type="SAM" id="Phobius"/>
    </source>
</evidence>
<protein>
    <submittedName>
        <fullName evidence="7">DUF4870 domain-containing protein</fullName>
    </submittedName>
</protein>
<dbReference type="InterPro" id="IPR019109">
    <property type="entry name" value="MamF_MmsF"/>
</dbReference>
<feature type="transmembrane region" description="Helical" evidence="6">
    <location>
        <begin position="42"/>
        <end position="64"/>
    </location>
</feature>
<keyword evidence="3 6" id="KW-1133">Transmembrane helix</keyword>
<comment type="subcellular location">
    <subcellularLocation>
        <location evidence="1">Membrane</location>
        <topology evidence="1">Multi-pass membrane protein</topology>
    </subcellularLocation>
</comment>
<sequence length="143" mass="15597">MEDASVTNGHPDKTADGAEAAGRFEGSSPAPLPLTPSEDRQWAMISHFGCILGFIPAAIIYYVYRDRGPFTAQESKEALNFALPLTVLAMLANLLALIPFIGGFFAILAVGIWLYLTVCGVIAGIETNKGRPYRYLLNFRMIK</sequence>
<evidence type="ECO:0000256" key="5">
    <source>
        <dbReference type="SAM" id="MobiDB-lite"/>
    </source>
</evidence>
<name>A0ABP7CJU8_9MICC</name>
<dbReference type="Pfam" id="PF09685">
    <property type="entry name" value="MamF_MmsF"/>
    <property type="match status" value="1"/>
</dbReference>
<accession>A0ABP7CJU8</accession>
<dbReference type="EMBL" id="BAABEO010000019">
    <property type="protein sequence ID" value="GAA3690311.1"/>
    <property type="molecule type" value="Genomic_DNA"/>
</dbReference>
<evidence type="ECO:0000313" key="8">
    <source>
        <dbReference type="Proteomes" id="UP001500752"/>
    </source>
</evidence>
<evidence type="ECO:0000313" key="7">
    <source>
        <dbReference type="EMBL" id="GAA3690311.1"/>
    </source>
</evidence>